<evidence type="ECO:0000313" key="6">
    <source>
        <dbReference type="Proteomes" id="UP001182556"/>
    </source>
</evidence>
<accession>A0AAD9FQG2</accession>
<keyword evidence="2" id="KW-0539">Nucleus</keyword>
<sequence>MSTSPKTSSSGAQRPCDKCKSRKVRCIRPEHLPTTSTSGSTDPCEACRRRDESCTFEVAPKKRGPTARRLRHQFNPARPLAPLKPRICESETPVSPIGQLTDLDPLTSVMPRDLLEQCISVYFQYVYGLVPLVHRPTFLADFHGHRERHPDQEEWTVLVLSVAGMTVAHVPWAFSSLTKEETRGMVRKCHERAKAFLFDNFDAPTFGRCLILYSAIIMSTRLGHSGNREFYIGANWRFIYQMELHLESSYEGLDCIEKEMRRRLYWLAVGFDKASASVRGGVMITREHCATVELPTAIDDEYLSSTGYSPPTDGQTSILSGFRYVSRLYGLFGQILDMRRVDKIQPPSGIMLEMRLAEVEEIFEQIMNLMVGCPEELRLQDSQPIDLTGALDWAGDAFDTIRALFEQTEAPAVIADTFLVQQGNIYTAIHMSRQLTLRYRADLYSLRAAEGPYNGPTLALGVSPGGTKETMEEEMERNAADLSRMLRIIPMEALAVNGDAVVNKVRFVAVGQLEALERLGRDNDGSDPEKAVKLQASQRYLYEFLQVLGDIEALYSITDNLPSAAVV</sequence>
<dbReference type="GO" id="GO:0006351">
    <property type="term" value="P:DNA-templated transcription"/>
    <property type="evidence" value="ECO:0007669"/>
    <property type="project" value="InterPro"/>
</dbReference>
<keyword evidence="6" id="KW-1185">Reference proteome</keyword>
<dbReference type="PANTHER" id="PTHR46910">
    <property type="entry name" value="TRANSCRIPTION FACTOR PDR1"/>
    <property type="match status" value="1"/>
</dbReference>
<protein>
    <submittedName>
        <fullName evidence="5">Fungal-specific transcription factor domain-containing protein</fullName>
    </submittedName>
</protein>
<proteinExistence type="predicted"/>
<dbReference type="InterPro" id="IPR036864">
    <property type="entry name" value="Zn2-C6_fun-type_DNA-bd_sf"/>
</dbReference>
<dbReference type="Pfam" id="PF04082">
    <property type="entry name" value="Fungal_trans"/>
    <property type="match status" value="1"/>
</dbReference>
<dbReference type="InterPro" id="IPR007219">
    <property type="entry name" value="XnlR_reg_dom"/>
</dbReference>
<dbReference type="AlphaFoldDB" id="A0AAD9FQG2"/>
<reference evidence="5" key="1">
    <citation type="submission" date="2023-02" db="EMBL/GenBank/DDBJ databases">
        <title>Identification and recombinant expression of a fungal hydrolase from Papiliotrema laurentii that hydrolyzes apple cutin and clears colloidal polyester polyurethane.</title>
        <authorList>
            <consortium name="DOE Joint Genome Institute"/>
            <person name="Roman V.A."/>
            <person name="Bojanowski C."/>
            <person name="Crable B.R."/>
            <person name="Wagner D.N."/>
            <person name="Hung C.S."/>
            <person name="Nadeau L.J."/>
            <person name="Schratz L."/>
            <person name="Haridas S."/>
            <person name="Pangilinan J."/>
            <person name="Lipzen A."/>
            <person name="Na H."/>
            <person name="Yan M."/>
            <person name="Ng V."/>
            <person name="Grigoriev I.V."/>
            <person name="Spatafora J.W."/>
            <person name="Barlow D."/>
            <person name="Biffinger J."/>
            <person name="Kelley-Loughnane N."/>
            <person name="Varaljay V.A."/>
            <person name="Crookes-Goodson W.J."/>
        </authorList>
    </citation>
    <scope>NUCLEOTIDE SEQUENCE</scope>
    <source>
        <strain evidence="5">5307AH</strain>
    </source>
</reference>
<feature type="region of interest" description="Disordered" evidence="3">
    <location>
        <begin position="1"/>
        <end position="22"/>
    </location>
</feature>
<dbReference type="PANTHER" id="PTHR46910:SF40">
    <property type="entry name" value="ZN(II)2CYS6 TRANSCRIPTION FACTOR (EUROFUNG)"/>
    <property type="match status" value="1"/>
</dbReference>
<dbReference type="CDD" id="cd12148">
    <property type="entry name" value="fungal_TF_MHR"/>
    <property type="match status" value="1"/>
</dbReference>
<evidence type="ECO:0000256" key="3">
    <source>
        <dbReference type="SAM" id="MobiDB-lite"/>
    </source>
</evidence>
<dbReference type="SUPFAM" id="SSF57701">
    <property type="entry name" value="Zn2/Cys6 DNA-binding domain"/>
    <property type="match status" value="1"/>
</dbReference>
<dbReference type="Proteomes" id="UP001182556">
    <property type="component" value="Unassembled WGS sequence"/>
</dbReference>
<evidence type="ECO:0000313" key="5">
    <source>
        <dbReference type="EMBL" id="KAK1922872.1"/>
    </source>
</evidence>
<evidence type="ECO:0000256" key="1">
    <source>
        <dbReference type="ARBA" id="ARBA00022723"/>
    </source>
</evidence>
<dbReference type="GO" id="GO:0008270">
    <property type="term" value="F:zinc ion binding"/>
    <property type="evidence" value="ECO:0007669"/>
    <property type="project" value="InterPro"/>
</dbReference>
<dbReference type="SMART" id="SM00066">
    <property type="entry name" value="GAL4"/>
    <property type="match status" value="1"/>
</dbReference>
<dbReference type="InterPro" id="IPR050987">
    <property type="entry name" value="AtrR-like"/>
</dbReference>
<name>A0AAD9FQG2_PAPLA</name>
<feature type="compositionally biased region" description="Polar residues" evidence="3">
    <location>
        <begin position="1"/>
        <end position="12"/>
    </location>
</feature>
<dbReference type="InterPro" id="IPR001138">
    <property type="entry name" value="Zn2Cys6_DnaBD"/>
</dbReference>
<evidence type="ECO:0000256" key="2">
    <source>
        <dbReference type="ARBA" id="ARBA00023242"/>
    </source>
</evidence>
<feature type="domain" description="Zn(2)-C6 fungal-type" evidence="4">
    <location>
        <begin position="15"/>
        <end position="56"/>
    </location>
</feature>
<dbReference type="CDD" id="cd00067">
    <property type="entry name" value="GAL4"/>
    <property type="match status" value="1"/>
</dbReference>
<evidence type="ECO:0000259" key="4">
    <source>
        <dbReference type="PROSITE" id="PS50048"/>
    </source>
</evidence>
<dbReference type="GO" id="GO:0000981">
    <property type="term" value="F:DNA-binding transcription factor activity, RNA polymerase II-specific"/>
    <property type="evidence" value="ECO:0007669"/>
    <property type="project" value="InterPro"/>
</dbReference>
<gene>
    <name evidence="5" type="ORF">DB88DRAFT_511452</name>
</gene>
<organism evidence="5 6">
    <name type="scientific">Papiliotrema laurentii</name>
    <name type="common">Cryptococcus laurentii</name>
    <dbReference type="NCBI Taxonomy" id="5418"/>
    <lineage>
        <taxon>Eukaryota</taxon>
        <taxon>Fungi</taxon>
        <taxon>Dikarya</taxon>
        <taxon>Basidiomycota</taxon>
        <taxon>Agaricomycotina</taxon>
        <taxon>Tremellomycetes</taxon>
        <taxon>Tremellales</taxon>
        <taxon>Rhynchogastremaceae</taxon>
        <taxon>Papiliotrema</taxon>
    </lineage>
</organism>
<keyword evidence="1" id="KW-0479">Metal-binding</keyword>
<dbReference type="GO" id="GO:0003677">
    <property type="term" value="F:DNA binding"/>
    <property type="evidence" value="ECO:0007669"/>
    <property type="project" value="InterPro"/>
</dbReference>
<dbReference type="EMBL" id="JAODAN010000007">
    <property type="protein sequence ID" value="KAK1922872.1"/>
    <property type="molecule type" value="Genomic_DNA"/>
</dbReference>
<dbReference type="Gene3D" id="4.10.240.10">
    <property type="entry name" value="Zn(2)-C6 fungal-type DNA-binding domain"/>
    <property type="match status" value="1"/>
</dbReference>
<dbReference type="PROSITE" id="PS50048">
    <property type="entry name" value="ZN2_CY6_FUNGAL_2"/>
    <property type="match status" value="1"/>
</dbReference>
<comment type="caution">
    <text evidence="5">The sequence shown here is derived from an EMBL/GenBank/DDBJ whole genome shotgun (WGS) entry which is preliminary data.</text>
</comment>